<evidence type="ECO:0000313" key="2">
    <source>
        <dbReference type="Proteomes" id="UP000236664"/>
    </source>
</evidence>
<dbReference type="EMBL" id="MTQA01000394">
    <property type="protein sequence ID" value="PNP59958.1"/>
    <property type="molecule type" value="Genomic_DNA"/>
</dbReference>
<dbReference type="STRING" id="42673.A0A2K0UQB3"/>
<keyword evidence="2" id="KW-1185">Reference proteome</keyword>
<gene>
    <name evidence="1" type="ORF">FNYG_14709</name>
</gene>
<proteinExistence type="predicted"/>
<comment type="caution">
    <text evidence="1">The sequence shown here is derived from an EMBL/GenBank/DDBJ whole genome shotgun (WGS) entry which is preliminary data.</text>
</comment>
<dbReference type="Proteomes" id="UP000236664">
    <property type="component" value="Unassembled WGS sequence"/>
</dbReference>
<organism evidence="1 2">
    <name type="scientific">Gibberella nygamai</name>
    <name type="common">Bean root rot disease fungus</name>
    <name type="synonym">Fusarium nygamai</name>
    <dbReference type="NCBI Taxonomy" id="42673"/>
    <lineage>
        <taxon>Eukaryota</taxon>
        <taxon>Fungi</taxon>
        <taxon>Dikarya</taxon>
        <taxon>Ascomycota</taxon>
        <taxon>Pezizomycotina</taxon>
        <taxon>Sordariomycetes</taxon>
        <taxon>Hypocreomycetidae</taxon>
        <taxon>Hypocreales</taxon>
        <taxon>Nectriaceae</taxon>
        <taxon>Fusarium</taxon>
        <taxon>Fusarium fujikuroi species complex</taxon>
    </lineage>
</organism>
<dbReference type="AlphaFoldDB" id="A0A2K0UQB3"/>
<accession>A0A2K0UQB3</accession>
<reference evidence="1 2" key="1">
    <citation type="submission" date="2017-06" db="EMBL/GenBank/DDBJ databases">
        <title>Genome of Fusarium nygamai isolate CS10214.</title>
        <authorList>
            <person name="Gardiner D.M."/>
            <person name="Obanor F."/>
            <person name="Kazan K."/>
        </authorList>
    </citation>
    <scope>NUCLEOTIDE SEQUENCE [LARGE SCALE GENOMIC DNA]</scope>
    <source>
        <strain evidence="1 2">CS10214</strain>
    </source>
</reference>
<sequence length="88" mass="9839">MLRDSISITSEPRRTSPIFRRGVSDEAWAAVARKGNIKASRQDAERALSQSIQRMASNLEDPSRGYGWQVKLRITITLAAQLRPAEEA</sequence>
<name>A0A2K0UQB3_GIBNY</name>
<evidence type="ECO:0000313" key="1">
    <source>
        <dbReference type="EMBL" id="PNP59958.1"/>
    </source>
</evidence>
<protein>
    <submittedName>
        <fullName evidence="1">Uncharacterized protein</fullName>
    </submittedName>
</protein>